<feature type="non-terminal residue" evidence="2">
    <location>
        <position position="1"/>
    </location>
</feature>
<sequence>IEDSKPKMSEKEKREMIDKILK</sequence>
<evidence type="ECO:0000256" key="1">
    <source>
        <dbReference type="SAM" id="MobiDB-lite"/>
    </source>
</evidence>
<organism evidence="2">
    <name type="scientific">marine sediment metagenome</name>
    <dbReference type="NCBI Taxonomy" id="412755"/>
    <lineage>
        <taxon>unclassified sequences</taxon>
        <taxon>metagenomes</taxon>
        <taxon>ecological metagenomes</taxon>
    </lineage>
</organism>
<reference evidence="2" key="1">
    <citation type="journal article" date="2015" name="Nature">
        <title>Complex archaea that bridge the gap between prokaryotes and eukaryotes.</title>
        <authorList>
            <person name="Spang A."/>
            <person name="Saw J.H."/>
            <person name="Jorgensen S.L."/>
            <person name="Zaremba-Niedzwiedzka K."/>
            <person name="Martijn J."/>
            <person name="Lind A.E."/>
            <person name="van Eijk R."/>
            <person name="Schleper C."/>
            <person name="Guy L."/>
            <person name="Ettema T.J."/>
        </authorList>
    </citation>
    <scope>NUCLEOTIDE SEQUENCE</scope>
</reference>
<accession>A0A0F9EVG9</accession>
<comment type="caution">
    <text evidence="2">The sequence shown here is derived from an EMBL/GenBank/DDBJ whole genome shotgun (WGS) entry which is preliminary data.</text>
</comment>
<proteinExistence type="predicted"/>
<name>A0A0F9EVG9_9ZZZZ</name>
<feature type="region of interest" description="Disordered" evidence="1">
    <location>
        <begin position="1"/>
        <end position="22"/>
    </location>
</feature>
<protein>
    <submittedName>
        <fullName evidence="2">Uncharacterized protein</fullName>
    </submittedName>
</protein>
<dbReference type="AlphaFoldDB" id="A0A0F9EVG9"/>
<evidence type="ECO:0000313" key="2">
    <source>
        <dbReference type="EMBL" id="KKL78148.1"/>
    </source>
</evidence>
<dbReference type="EMBL" id="LAZR01023546">
    <property type="protein sequence ID" value="KKL78148.1"/>
    <property type="molecule type" value="Genomic_DNA"/>
</dbReference>
<gene>
    <name evidence="2" type="ORF">LCGC14_2027700</name>
</gene>